<organism evidence="4 5">
    <name type="scientific">Lupinus luteus</name>
    <name type="common">European yellow lupine</name>
    <dbReference type="NCBI Taxonomy" id="3873"/>
    <lineage>
        <taxon>Eukaryota</taxon>
        <taxon>Viridiplantae</taxon>
        <taxon>Streptophyta</taxon>
        <taxon>Embryophyta</taxon>
        <taxon>Tracheophyta</taxon>
        <taxon>Spermatophyta</taxon>
        <taxon>Magnoliopsida</taxon>
        <taxon>eudicotyledons</taxon>
        <taxon>Gunneridae</taxon>
        <taxon>Pentapetalae</taxon>
        <taxon>rosids</taxon>
        <taxon>fabids</taxon>
        <taxon>Fabales</taxon>
        <taxon>Fabaceae</taxon>
        <taxon>Papilionoideae</taxon>
        <taxon>50 kb inversion clade</taxon>
        <taxon>genistoids sensu lato</taxon>
        <taxon>core genistoids</taxon>
        <taxon>Genisteae</taxon>
        <taxon>Lupinus</taxon>
    </lineage>
</organism>
<comment type="caution">
    <text evidence="4">The sequence shown here is derived from an EMBL/GenBank/DDBJ whole genome shotgun (WGS) entry which is preliminary data.</text>
</comment>
<feature type="domain" description="Myb/SANT-like" evidence="3">
    <location>
        <begin position="21"/>
        <end position="114"/>
    </location>
</feature>
<feature type="domain" description="Myb/SANT-like" evidence="3">
    <location>
        <begin position="185"/>
        <end position="277"/>
    </location>
</feature>
<keyword evidence="1" id="KW-0175">Coiled coil</keyword>
<feature type="compositionally biased region" description="Basic and acidic residues" evidence="2">
    <location>
        <begin position="321"/>
        <end position="333"/>
    </location>
</feature>
<keyword evidence="5" id="KW-1185">Reference proteome</keyword>
<dbReference type="InterPro" id="IPR024752">
    <property type="entry name" value="Myb/SANT-like_dom"/>
</dbReference>
<evidence type="ECO:0000313" key="5">
    <source>
        <dbReference type="Proteomes" id="UP001497480"/>
    </source>
</evidence>
<dbReference type="Proteomes" id="UP001497480">
    <property type="component" value="Unassembled WGS sequence"/>
</dbReference>
<proteinExistence type="predicted"/>
<sequence>MMSNQIAPTSSNDRSSTRMCWIPSMERYFIDLMLEHLHKGNRVGHTFNKQAWIDMLTMFNAKFGSQYDKDVLKNRYTNLWKQFNDVKNLLLHSGFSWDASRQMVVAEDVDWDSYLKAHPDAKCYRTKPLLNFDDLCVIYGHTVADGRYSLSSHDVCIDDEVNGLNLGDGMGSIAVSNNERPKTDWSVAMDRFFIELLLDQLSKGNRVNNLFNKKAWTDMLAMFNAKFGTRHAKRVLKNRFRKLLKYYRDIKVLLHEGISWNEQEQKLSADDDVWDAYVKAHPHARTYRLKTLPNYRDLELIFRDMSDDEISSLHQEQNLKDVTSEIKAGEGKGRRNPSGTDRTRTYWTPPMDRFLIDSLLEHVKSGNKLGQTFFTQAWNDMVTSFNEQFKSQYDKDVLKNRYKHLRKQFSDVNNLLQQTGFSWDDAREMITAKDHVWDAYIKAHPEVRSLRVKTLPGYHKLCVIFGEEPSDTRYIRLSHKAQPISESPMLIMDEQQNDTFPNDYDNSSTMEWTESTQSCFVALMIEQVNRGNRNGYLFSEQAWTDITQAFSAKFGLQFDKQFLLDQYFRLMKQHDDITVLLSHTGFAWDETLQVIIAENDTWDAYIKDHPDVFSYKNRFLHLYQDLCKVFGNKASDIRVSDMEHLHLMDMKDITFEMDATSGDFVVLNNAGTSTPDVDNSRGVDMDGSSGNLVVNGNTEISYQDKESQTEILIVGSSVNFDVTSNNEVPNQDTERPGEMDTDGATGNLVMTGNAQVFSGDKERPNQMNGNLVASGSNTKILDSDKKRPTTTPLDSRPPKKNVRMKEALSEMASAVKALMNKKEKNNTLLENALTALQALPDIDDELVMDACDLLEDERKAKIFLALDIALRKKWLLRKLPQ</sequence>
<reference evidence="4 5" key="1">
    <citation type="submission" date="2024-03" db="EMBL/GenBank/DDBJ databases">
        <authorList>
            <person name="Martinez-Hernandez J."/>
        </authorList>
    </citation>
    <scope>NUCLEOTIDE SEQUENCE [LARGE SCALE GENOMIC DNA]</scope>
</reference>
<evidence type="ECO:0000259" key="3">
    <source>
        <dbReference type="Pfam" id="PF12776"/>
    </source>
</evidence>
<dbReference type="PANTHER" id="PTHR46929:SF28">
    <property type="entry name" value="MYB_SANT-LIKE DNA-BINDING DOMAIN PROTEIN"/>
    <property type="match status" value="1"/>
</dbReference>
<evidence type="ECO:0000256" key="1">
    <source>
        <dbReference type="SAM" id="Coils"/>
    </source>
</evidence>
<dbReference type="AlphaFoldDB" id="A0AAV1W9N3"/>
<dbReference type="PANTHER" id="PTHR46929">
    <property type="entry name" value="EXPRESSED PROTEIN"/>
    <property type="match status" value="1"/>
</dbReference>
<feature type="region of interest" description="Disordered" evidence="2">
    <location>
        <begin position="723"/>
        <end position="743"/>
    </location>
</feature>
<evidence type="ECO:0000256" key="2">
    <source>
        <dbReference type="SAM" id="MobiDB-lite"/>
    </source>
</evidence>
<name>A0AAV1W9N3_LUPLU</name>
<feature type="region of interest" description="Disordered" evidence="2">
    <location>
        <begin position="758"/>
        <end position="800"/>
    </location>
</feature>
<dbReference type="EMBL" id="CAXHTB010000004">
    <property type="protein sequence ID" value="CAL0305738.1"/>
    <property type="molecule type" value="Genomic_DNA"/>
</dbReference>
<feature type="region of interest" description="Disordered" evidence="2">
    <location>
        <begin position="321"/>
        <end position="344"/>
    </location>
</feature>
<feature type="domain" description="Myb/SANT-like" evidence="3">
    <location>
        <begin position="346"/>
        <end position="440"/>
    </location>
</feature>
<evidence type="ECO:0000313" key="4">
    <source>
        <dbReference type="EMBL" id="CAL0305738.1"/>
    </source>
</evidence>
<accession>A0AAV1W9N3</accession>
<feature type="compositionally biased region" description="Polar residues" evidence="2">
    <location>
        <begin position="765"/>
        <end position="780"/>
    </location>
</feature>
<dbReference type="Pfam" id="PF12776">
    <property type="entry name" value="Myb_DNA-bind_3"/>
    <property type="match status" value="4"/>
</dbReference>
<protein>
    <recommendedName>
        <fullName evidence="3">Myb/SANT-like domain-containing protein</fullName>
    </recommendedName>
</protein>
<gene>
    <name evidence="4" type="ORF">LLUT_LOCUS6798</name>
</gene>
<feature type="coiled-coil region" evidence="1">
    <location>
        <begin position="804"/>
        <end position="839"/>
    </location>
</feature>
<feature type="domain" description="Myb/SANT-like" evidence="3">
    <location>
        <begin position="511"/>
        <end position="605"/>
    </location>
</feature>